<feature type="region of interest" description="Disordered" evidence="1">
    <location>
        <begin position="534"/>
        <end position="665"/>
    </location>
</feature>
<evidence type="ECO:0000256" key="1">
    <source>
        <dbReference type="SAM" id="MobiDB-lite"/>
    </source>
</evidence>
<evidence type="ECO:0000313" key="3">
    <source>
        <dbReference type="Proteomes" id="UP001151760"/>
    </source>
</evidence>
<feature type="compositionally biased region" description="Polar residues" evidence="1">
    <location>
        <begin position="126"/>
        <end position="143"/>
    </location>
</feature>
<comment type="caution">
    <text evidence="2">The sequence shown here is derived from an EMBL/GenBank/DDBJ whole genome shotgun (WGS) entry which is preliminary data.</text>
</comment>
<dbReference type="InterPro" id="IPR021109">
    <property type="entry name" value="Peptidase_aspartic_dom_sf"/>
</dbReference>
<gene>
    <name evidence="2" type="ORF">Tco_0679999</name>
</gene>
<protein>
    <submittedName>
        <fullName evidence="2">Retrotransposon ORF1</fullName>
    </submittedName>
</protein>
<evidence type="ECO:0000313" key="2">
    <source>
        <dbReference type="EMBL" id="GJS65435.1"/>
    </source>
</evidence>
<accession>A0ABQ4XK58</accession>
<feature type="compositionally biased region" description="Basic and acidic residues" evidence="1">
    <location>
        <begin position="539"/>
        <end position="560"/>
    </location>
</feature>
<dbReference type="Proteomes" id="UP001151760">
    <property type="component" value="Unassembled WGS sequence"/>
</dbReference>
<dbReference type="EMBL" id="BQNB010009577">
    <property type="protein sequence ID" value="GJS65435.1"/>
    <property type="molecule type" value="Genomic_DNA"/>
</dbReference>
<name>A0ABQ4XK58_9ASTR</name>
<feature type="region of interest" description="Disordered" evidence="1">
    <location>
        <begin position="87"/>
        <end position="144"/>
    </location>
</feature>
<feature type="compositionally biased region" description="Polar residues" evidence="1">
    <location>
        <begin position="87"/>
        <end position="111"/>
    </location>
</feature>
<feature type="compositionally biased region" description="Basic and acidic residues" evidence="1">
    <location>
        <begin position="571"/>
        <end position="635"/>
    </location>
</feature>
<reference evidence="2" key="1">
    <citation type="journal article" date="2022" name="Int. J. Mol. Sci.">
        <title>Draft Genome of Tanacetum Coccineum: Genomic Comparison of Closely Related Tanacetum-Family Plants.</title>
        <authorList>
            <person name="Yamashiro T."/>
            <person name="Shiraishi A."/>
            <person name="Nakayama K."/>
            <person name="Satake H."/>
        </authorList>
    </citation>
    <scope>NUCLEOTIDE SEQUENCE</scope>
</reference>
<organism evidence="2 3">
    <name type="scientific">Tanacetum coccineum</name>
    <dbReference type="NCBI Taxonomy" id="301880"/>
    <lineage>
        <taxon>Eukaryota</taxon>
        <taxon>Viridiplantae</taxon>
        <taxon>Streptophyta</taxon>
        <taxon>Embryophyta</taxon>
        <taxon>Tracheophyta</taxon>
        <taxon>Spermatophyta</taxon>
        <taxon>Magnoliopsida</taxon>
        <taxon>eudicotyledons</taxon>
        <taxon>Gunneridae</taxon>
        <taxon>Pentapetalae</taxon>
        <taxon>asterids</taxon>
        <taxon>campanulids</taxon>
        <taxon>Asterales</taxon>
        <taxon>Asteraceae</taxon>
        <taxon>Asteroideae</taxon>
        <taxon>Anthemideae</taxon>
        <taxon>Anthemidinae</taxon>
        <taxon>Tanacetum</taxon>
    </lineage>
</organism>
<reference evidence="2" key="2">
    <citation type="submission" date="2022-01" db="EMBL/GenBank/DDBJ databases">
        <authorList>
            <person name="Yamashiro T."/>
            <person name="Shiraishi A."/>
            <person name="Satake H."/>
            <person name="Nakayama K."/>
        </authorList>
    </citation>
    <scope>NUCLEOTIDE SEQUENCE</scope>
</reference>
<feature type="compositionally biased region" description="Basic residues" evidence="1">
    <location>
        <begin position="636"/>
        <end position="651"/>
    </location>
</feature>
<dbReference type="Gene3D" id="2.40.70.10">
    <property type="entry name" value="Acid Proteases"/>
    <property type="match status" value="1"/>
</dbReference>
<proteinExistence type="predicted"/>
<keyword evidence="3" id="KW-1185">Reference proteome</keyword>
<feature type="compositionally biased region" description="Basic residues" evidence="1">
    <location>
        <begin position="561"/>
        <end position="570"/>
    </location>
</feature>
<sequence>MTSQDARLSKFKVDFKQQQGEMTNKIDTFLKAINDRMTGALPSDTVKNLKLNVNSTSLFLSARSYPTEDPQCSSHIHNSINAIKMCSKQTNKAQKDQPQVKTLTANENGTPPSKGIKIPSKLLSPKYQSQSSLREQDRNSSSPKRVHFINTITILSKEDEPRETEIVKSDTEDNDPDTIVKYDDPSKEGLGVDKNVATRDELGVEYFDRFLTRSELAYHKYLMCTSIPSLFLRNPIIVGGNPSNLKIPCNIGHVHVEKAYIDLNSPINVMSHMQYNWIRKRQLEPREDPEGIRGISNFTGRIRGMHIFVGNFTYISDFMIVEDISSIIDARLSQVVLGKPFVEISNMTQDLSLGRVNFASGADEITYKMPYKIEQFNSLSDLEKEHTKSVYFRNEEDKRRGEDYVLNKTLGFYKECLELKPEYLTGLEEEEVSDEGGVTCLRHSGGGLILYQAYGNLYAMTGRKAYLLEDKQILTFRKLLEDIHVTWTQFGKKRDKIAALYEVASKNCIQCLETASQFLATPLETTRDGVKKIMTASEQGRKEKEEKKIRETEKKEEEKIRKGRRRKKKEERKEDNKGNEGKKIKEEKSNSKERESKRDREKEKARKKEKRVRKEEKKLGKERQERREEEKIEKEKRKREKRRRKRRRRRERTGNRRKEGRKKAE</sequence>
<feature type="compositionally biased region" description="Basic and acidic residues" evidence="1">
    <location>
        <begin position="652"/>
        <end position="665"/>
    </location>
</feature>